<organism evidence="3 4">
    <name type="scientific">Agaribacillus aureus</name>
    <dbReference type="NCBI Taxonomy" id="3051825"/>
    <lineage>
        <taxon>Bacteria</taxon>
        <taxon>Pseudomonadati</taxon>
        <taxon>Bacteroidota</taxon>
        <taxon>Cytophagia</taxon>
        <taxon>Cytophagales</taxon>
        <taxon>Splendidivirgaceae</taxon>
        <taxon>Agaribacillus</taxon>
    </lineage>
</organism>
<feature type="domain" description="Aerotolerance regulator N-terminal" evidence="2">
    <location>
        <begin position="1"/>
        <end position="76"/>
    </location>
</feature>
<comment type="caution">
    <text evidence="3">The sequence shown here is derived from an EMBL/GenBank/DDBJ whole genome shotgun (WGS) entry which is preliminary data.</text>
</comment>
<dbReference type="InterPro" id="IPR011933">
    <property type="entry name" value="Double_TM_dom"/>
</dbReference>
<keyword evidence="1" id="KW-0812">Transmembrane</keyword>
<proteinExistence type="predicted"/>
<name>A0ABT8LDJ8_9BACT</name>
<dbReference type="Pfam" id="PF07584">
    <property type="entry name" value="BatA"/>
    <property type="match status" value="1"/>
</dbReference>
<dbReference type="EMBL" id="JAUJEB010000007">
    <property type="protein sequence ID" value="MDN5215860.1"/>
    <property type="molecule type" value="Genomic_DNA"/>
</dbReference>
<sequence>MNFLYPQFLFGLITLSIPVIVHLFNFRKTKKIKFSNNLFLQHIKEVSTAKRKLKHYLTLAARLLFILFLVLAFAQPFIPGIKESLKNDLVYIYLDNSYSMSNEVATDLTSFDQGIGFIDELVDIYPQNTRFKLLTNEFLPGADLLKTKNEIKDLLSEIAFSGISRTMEEVNNRQLQDFLNDTQERKDIFWLSDFQRSTVGNWQRINFDTSAHCYLVPFEYRAPNNVYIDTIYLSNPFLLENEKNNLIISFKNAGNKSVEDLPVKLFINASQVANTTLAIPANGSVDQSFELNQSLERINKGKVTFEEFPVTFDNDFFFTLNVDDRVDVLEIRSDQASNNVEQVYANDKLFNFSSFPISNLDYNAIGNTDLIVLNEITAVSTSLAEALLEFLSKNGTIVIIPAQDTDVNTYSRILPVRQKVTATDLSKTALRTPDLSNPFFANMFIDSDEIFEMPLGSVKISTLAPGEAILSLKNREPFLSNVVGDKNIFLFSVPLKEAFTNFHQHAIFVPVMYRIASLSNVLSDDLYYSLNQPIITLRVDTVSKNVIYKLKNDDQELIPAQRILGRDIIMELPKNTMKIGYYDVFNNEGLKKILSFNYNSEESIMAQYSRSELNDIVGNNENVDIYSAEDNNDFTRSLRELHSGVPLWKYMLIVSLLALLAEILIIRYL</sequence>
<gene>
    <name evidence="3" type="ORF">QQ020_27525</name>
</gene>
<dbReference type="Proteomes" id="UP001172083">
    <property type="component" value="Unassembled WGS sequence"/>
</dbReference>
<feature type="transmembrane region" description="Helical" evidence="1">
    <location>
        <begin position="647"/>
        <end position="666"/>
    </location>
</feature>
<dbReference type="PANTHER" id="PTHR37464">
    <property type="entry name" value="BLL2463 PROTEIN"/>
    <property type="match status" value="1"/>
</dbReference>
<keyword evidence="1" id="KW-0472">Membrane</keyword>
<feature type="transmembrane region" description="Helical" evidence="1">
    <location>
        <begin position="6"/>
        <end position="26"/>
    </location>
</feature>
<reference evidence="3" key="1">
    <citation type="submission" date="2023-06" db="EMBL/GenBank/DDBJ databases">
        <title>Genomic of Agaribacillus aureum.</title>
        <authorList>
            <person name="Wang G."/>
        </authorList>
    </citation>
    <scope>NUCLEOTIDE SEQUENCE</scope>
    <source>
        <strain evidence="3">BMA12</strain>
    </source>
</reference>
<dbReference type="InterPro" id="IPR024163">
    <property type="entry name" value="Aerotolerance_reg_N"/>
</dbReference>
<dbReference type="NCBIfam" id="TIGR02226">
    <property type="entry name" value="two_anch"/>
    <property type="match status" value="1"/>
</dbReference>
<evidence type="ECO:0000259" key="2">
    <source>
        <dbReference type="Pfam" id="PF07584"/>
    </source>
</evidence>
<evidence type="ECO:0000313" key="3">
    <source>
        <dbReference type="EMBL" id="MDN5215860.1"/>
    </source>
</evidence>
<dbReference type="PANTHER" id="PTHR37464:SF1">
    <property type="entry name" value="BLL2463 PROTEIN"/>
    <property type="match status" value="1"/>
</dbReference>
<dbReference type="RefSeq" id="WP_346761197.1">
    <property type="nucleotide sequence ID" value="NZ_JAUJEB010000007.1"/>
</dbReference>
<evidence type="ECO:0000313" key="4">
    <source>
        <dbReference type="Proteomes" id="UP001172083"/>
    </source>
</evidence>
<keyword evidence="1" id="KW-1133">Transmembrane helix</keyword>
<protein>
    <submittedName>
        <fullName evidence="3">BatA domain-containing protein</fullName>
    </submittedName>
</protein>
<feature type="transmembrane region" description="Helical" evidence="1">
    <location>
        <begin position="59"/>
        <end position="78"/>
    </location>
</feature>
<keyword evidence="4" id="KW-1185">Reference proteome</keyword>
<accession>A0ABT8LDJ8</accession>
<evidence type="ECO:0000256" key="1">
    <source>
        <dbReference type="SAM" id="Phobius"/>
    </source>
</evidence>